<evidence type="ECO:0000256" key="1">
    <source>
        <dbReference type="SAM" id="MobiDB-lite"/>
    </source>
</evidence>
<feature type="region of interest" description="Disordered" evidence="1">
    <location>
        <begin position="71"/>
        <end position="91"/>
    </location>
</feature>
<organism evidence="2 3">
    <name type="scientific">Methylocella tundrae</name>
    <dbReference type="NCBI Taxonomy" id="227605"/>
    <lineage>
        <taxon>Bacteria</taxon>
        <taxon>Pseudomonadati</taxon>
        <taxon>Pseudomonadota</taxon>
        <taxon>Alphaproteobacteria</taxon>
        <taxon>Hyphomicrobiales</taxon>
        <taxon>Beijerinckiaceae</taxon>
        <taxon>Methylocella</taxon>
    </lineage>
</organism>
<evidence type="ECO:0000313" key="2">
    <source>
        <dbReference type="EMBL" id="VTZ52479.1"/>
    </source>
</evidence>
<accession>A0A8B6MD58</accession>
<evidence type="ECO:0008006" key="4">
    <source>
        <dbReference type="Google" id="ProtNLM"/>
    </source>
</evidence>
<feature type="region of interest" description="Disordered" evidence="1">
    <location>
        <begin position="1"/>
        <end position="46"/>
    </location>
</feature>
<comment type="caution">
    <text evidence="2">The sequence shown here is derived from an EMBL/GenBank/DDBJ whole genome shotgun (WGS) entry which is preliminary data.</text>
</comment>
<protein>
    <recommendedName>
        <fullName evidence="4">Peptidase C51 domain-containing protein</fullName>
    </recommendedName>
</protein>
<proteinExistence type="predicted"/>
<gene>
    <name evidence="2" type="ORF">MPC4_80150</name>
</gene>
<sequence length="254" mass="26459">MLIMQTRISFSQPSPESLLRTSQSSGVPPLSPEQILPPVGATPSASLSAVTPRATGLITTPAHHRYLRHSPLRDNGAMTPVTASPGGSTPAAAVDAAKSIAGAHERSDNALIRKYLATGGHGMNPADTAWCASFVGASLRKAGVKDVPASRGGNVATSYEKWGVPVDPAKGVSAGDVLVETRGLGPGRTGGHVGLLTGRVKDGRVEMISGNYSDRVKTSWERPGGRNMIRRAGDAELPRASEMAKARESLKKPE</sequence>
<feature type="compositionally biased region" description="Polar residues" evidence="1">
    <location>
        <begin position="1"/>
        <end position="26"/>
    </location>
</feature>
<dbReference type="Proteomes" id="UP000485880">
    <property type="component" value="Unassembled WGS sequence"/>
</dbReference>
<feature type="compositionally biased region" description="Basic and acidic residues" evidence="1">
    <location>
        <begin position="231"/>
        <end position="254"/>
    </location>
</feature>
<reference evidence="2 3" key="1">
    <citation type="submission" date="2019-05" db="EMBL/GenBank/DDBJ databases">
        <authorList>
            <person name="Farhan Ul Haque M."/>
        </authorList>
    </citation>
    <scope>NUCLEOTIDE SEQUENCE [LARGE SCALE GENOMIC DNA]</scope>
    <source>
        <strain evidence="2">2</strain>
    </source>
</reference>
<evidence type="ECO:0000313" key="3">
    <source>
        <dbReference type="Proteomes" id="UP000485880"/>
    </source>
</evidence>
<name>A0A8B6MD58_METTU</name>
<dbReference type="EMBL" id="CABFMQ020000142">
    <property type="protein sequence ID" value="VTZ52479.1"/>
    <property type="molecule type" value="Genomic_DNA"/>
</dbReference>
<feature type="region of interest" description="Disordered" evidence="1">
    <location>
        <begin position="223"/>
        <end position="254"/>
    </location>
</feature>
<keyword evidence="3" id="KW-1185">Reference proteome</keyword>
<dbReference type="AlphaFoldDB" id="A0A8B6MD58"/>
<dbReference type="RefSeq" id="WP_174514052.1">
    <property type="nucleotide sequence ID" value="NZ_CABFMQ020000142.1"/>
</dbReference>